<dbReference type="PANTHER" id="PTHR15141">
    <property type="entry name" value="TRANSCRIPTION ELONGATION FACTOR B POLYPEPTIDE 3"/>
    <property type="match status" value="1"/>
</dbReference>
<dbReference type="InterPro" id="IPR051870">
    <property type="entry name" value="Elongin-A_domain"/>
</dbReference>
<accession>A0A8H4QQ44</accession>
<dbReference type="EMBL" id="JAACJL010000044">
    <property type="protein sequence ID" value="KAF4615169.1"/>
    <property type="molecule type" value="Genomic_DNA"/>
</dbReference>
<dbReference type="GO" id="GO:0006368">
    <property type="term" value="P:transcription elongation by RNA polymerase II"/>
    <property type="evidence" value="ECO:0007669"/>
    <property type="project" value="InterPro"/>
</dbReference>
<sequence length="309" mass="34662">MDVDSELQQRRGIPSLVQLCQRAAVANLDSIQSLGTDLNYALAKPILERCTHEQLHRLEQMSPHLEADTTELWRELCFRNHSIMANERYSLDDEPEEGDSWRDRYYVLKEAEARRIDELGSKLRNQRMEADERKKDKGLKYSDRVFVEKRPRTGWNSNPQPKTLFQKIKSDASRVQKAYNTRVIPPMPTSKNYHVLPRNSGASLPSASAASSSRVTVNTVIHHRPSVPSGSSSIHASSQTKLPIAGSSSPPPPPTDTPHKSTTVTRTQPAKTKPTASSHPISRPSVTPKKDPMASLFVPKRKVPPQRPV</sequence>
<dbReference type="Gene3D" id="6.10.250.3180">
    <property type="match status" value="1"/>
</dbReference>
<feature type="compositionally biased region" description="Basic residues" evidence="1">
    <location>
        <begin position="299"/>
        <end position="309"/>
    </location>
</feature>
<evidence type="ECO:0000256" key="1">
    <source>
        <dbReference type="SAM" id="MobiDB-lite"/>
    </source>
</evidence>
<protein>
    <recommendedName>
        <fullName evidence="4">Elongin-A</fullName>
    </recommendedName>
</protein>
<organism evidence="2 3">
    <name type="scientific">Agrocybe pediades</name>
    <dbReference type="NCBI Taxonomy" id="84607"/>
    <lineage>
        <taxon>Eukaryota</taxon>
        <taxon>Fungi</taxon>
        <taxon>Dikarya</taxon>
        <taxon>Basidiomycota</taxon>
        <taxon>Agaricomycotina</taxon>
        <taxon>Agaricomycetes</taxon>
        <taxon>Agaricomycetidae</taxon>
        <taxon>Agaricales</taxon>
        <taxon>Agaricineae</taxon>
        <taxon>Strophariaceae</taxon>
        <taxon>Agrocybe</taxon>
    </lineage>
</organism>
<evidence type="ECO:0000313" key="3">
    <source>
        <dbReference type="Proteomes" id="UP000521872"/>
    </source>
</evidence>
<evidence type="ECO:0000313" key="2">
    <source>
        <dbReference type="EMBL" id="KAF4615169.1"/>
    </source>
</evidence>
<comment type="caution">
    <text evidence="2">The sequence shown here is derived from an EMBL/GenBank/DDBJ whole genome shotgun (WGS) entry which is preliminary data.</text>
</comment>
<reference evidence="2 3" key="1">
    <citation type="submission" date="2019-12" db="EMBL/GenBank/DDBJ databases">
        <authorList>
            <person name="Floudas D."/>
            <person name="Bentzer J."/>
            <person name="Ahren D."/>
            <person name="Johansson T."/>
            <person name="Persson P."/>
            <person name="Tunlid A."/>
        </authorList>
    </citation>
    <scope>NUCLEOTIDE SEQUENCE [LARGE SCALE GENOMIC DNA]</scope>
    <source>
        <strain evidence="2 3">CBS 102.39</strain>
    </source>
</reference>
<proteinExistence type="predicted"/>
<dbReference type="Pfam" id="PF06881">
    <property type="entry name" value="Elongin_A"/>
    <property type="match status" value="1"/>
</dbReference>
<keyword evidence="3" id="KW-1185">Reference proteome</keyword>
<feature type="compositionally biased region" description="Low complexity" evidence="1">
    <location>
        <begin position="200"/>
        <end position="209"/>
    </location>
</feature>
<dbReference type="PANTHER" id="PTHR15141:SF76">
    <property type="entry name" value="TRANSCRIPTION ELONGATION FACTOR B POLYPEPTIDE 3"/>
    <property type="match status" value="1"/>
</dbReference>
<evidence type="ECO:0008006" key="4">
    <source>
        <dbReference type="Google" id="ProtNLM"/>
    </source>
</evidence>
<dbReference type="InterPro" id="IPR010684">
    <property type="entry name" value="RNA_pol_II_trans_fac_SIII_A"/>
</dbReference>
<feature type="region of interest" description="Disordered" evidence="1">
    <location>
        <begin position="184"/>
        <end position="209"/>
    </location>
</feature>
<dbReference type="Proteomes" id="UP000521872">
    <property type="component" value="Unassembled WGS sequence"/>
</dbReference>
<gene>
    <name evidence="2" type="ORF">D9613_002653</name>
</gene>
<feature type="compositionally biased region" description="Polar residues" evidence="1">
    <location>
        <begin position="228"/>
        <end position="241"/>
    </location>
</feature>
<dbReference type="AlphaFoldDB" id="A0A8H4QQ44"/>
<feature type="compositionally biased region" description="Polar residues" evidence="1">
    <location>
        <begin position="264"/>
        <end position="280"/>
    </location>
</feature>
<dbReference type="GO" id="GO:0070449">
    <property type="term" value="C:elongin complex"/>
    <property type="evidence" value="ECO:0007669"/>
    <property type="project" value="InterPro"/>
</dbReference>
<name>A0A8H4QQ44_9AGAR</name>
<feature type="region of interest" description="Disordered" evidence="1">
    <location>
        <begin position="223"/>
        <end position="309"/>
    </location>
</feature>